<comment type="caution">
    <text evidence="6">The sequence shown here is derived from an EMBL/GenBank/DDBJ whole genome shotgun (WGS) entry which is preliminary data.</text>
</comment>
<accession>A0A815DNN8</accession>
<dbReference type="SUPFAM" id="SSF54654">
    <property type="entry name" value="CI-2 family of serine protease inhibitors"/>
    <property type="match status" value="1"/>
</dbReference>
<evidence type="ECO:0000313" key="7">
    <source>
        <dbReference type="Proteomes" id="UP000663828"/>
    </source>
</evidence>
<organism evidence="6 7">
    <name type="scientific">Adineta ricciae</name>
    <name type="common">Rotifer</name>
    <dbReference type="NCBI Taxonomy" id="249248"/>
    <lineage>
        <taxon>Eukaryota</taxon>
        <taxon>Metazoa</taxon>
        <taxon>Spiralia</taxon>
        <taxon>Gnathifera</taxon>
        <taxon>Rotifera</taxon>
        <taxon>Eurotatoria</taxon>
        <taxon>Bdelloidea</taxon>
        <taxon>Adinetida</taxon>
        <taxon>Adinetidae</taxon>
        <taxon>Adineta</taxon>
    </lineage>
</organism>
<evidence type="ECO:0000256" key="4">
    <source>
        <dbReference type="SAM" id="SignalP"/>
    </source>
</evidence>
<dbReference type="InterPro" id="IPR036354">
    <property type="entry name" value="Prot_inh_pot1_sf"/>
</dbReference>
<name>A0A815DNN8_ADIRI</name>
<dbReference type="Proteomes" id="UP000663852">
    <property type="component" value="Unassembled WGS sequence"/>
</dbReference>
<protein>
    <submittedName>
        <fullName evidence="6">Uncharacterized protein</fullName>
    </submittedName>
</protein>
<dbReference type="PANTHER" id="PTHR33091">
    <property type="entry name" value="PROTEIN, PUTATIVE, EXPRESSED-RELATED"/>
    <property type="match status" value="1"/>
</dbReference>
<comment type="similarity">
    <text evidence="1">Belongs to the protease inhibitor I13 (potato type I serine protease inhibitor) family.</text>
</comment>
<dbReference type="OrthoDB" id="10013825at2759"/>
<dbReference type="AlphaFoldDB" id="A0A815DNN8"/>
<dbReference type="Pfam" id="PF00280">
    <property type="entry name" value="potato_inhibit"/>
    <property type="match status" value="1"/>
</dbReference>
<feature type="chain" id="PRO_5036411468" evidence="4">
    <location>
        <begin position="17"/>
        <end position="207"/>
    </location>
</feature>
<dbReference type="GO" id="GO:0004867">
    <property type="term" value="F:serine-type endopeptidase inhibitor activity"/>
    <property type="evidence" value="ECO:0007669"/>
    <property type="project" value="UniProtKB-KW"/>
</dbReference>
<reference evidence="6" key="1">
    <citation type="submission" date="2021-02" db="EMBL/GenBank/DDBJ databases">
        <authorList>
            <person name="Nowell W R."/>
        </authorList>
    </citation>
    <scope>NUCLEOTIDE SEQUENCE</scope>
</reference>
<dbReference type="EMBL" id="CAJNOJ010000001">
    <property type="protein sequence ID" value="CAF0723501.1"/>
    <property type="molecule type" value="Genomic_DNA"/>
</dbReference>
<evidence type="ECO:0000256" key="1">
    <source>
        <dbReference type="ARBA" id="ARBA00008210"/>
    </source>
</evidence>
<dbReference type="PANTHER" id="PTHR33091:SF29">
    <property type="entry name" value="SUBTILISIN INHIBITOR 1"/>
    <property type="match status" value="1"/>
</dbReference>
<evidence type="ECO:0000256" key="2">
    <source>
        <dbReference type="ARBA" id="ARBA00022690"/>
    </source>
</evidence>
<dbReference type="InterPro" id="IPR000864">
    <property type="entry name" value="Prot_inh_pot1"/>
</dbReference>
<gene>
    <name evidence="5" type="ORF">EDS130_LOCUS502</name>
    <name evidence="6" type="ORF">XAT740_LOCUS28777</name>
</gene>
<keyword evidence="4" id="KW-0732">Signal</keyword>
<sequence>MFQLILLTCLFPLCIGNSIHGQILLDGDANKSVRVSSGSTTTISLQDTSLADAGAVMIKQMQVENVFALPFAFEMEIPDDLSSHNTYTLSVRITKGVNLLYINDQQIRVNVNSKNPITQDIPVVRVSQDEINAAEKVISNDDAKQTSWPEMVGKEGSYAVQYIKEKTGLTNVFTIRQNSAMTMDYRQDRVRIPVDDNGIVSATPIIA</sequence>
<proteinExistence type="inferred from homology"/>
<dbReference type="Gene3D" id="3.30.10.10">
    <property type="entry name" value="Trypsin Inhibitor V, subunit A"/>
    <property type="match status" value="1"/>
</dbReference>
<evidence type="ECO:0000313" key="6">
    <source>
        <dbReference type="EMBL" id="CAF1299362.1"/>
    </source>
</evidence>
<dbReference type="InterPro" id="IPR039366">
    <property type="entry name" value="Pilotin"/>
</dbReference>
<dbReference type="Proteomes" id="UP000663828">
    <property type="component" value="Unassembled WGS sequence"/>
</dbReference>
<dbReference type="Pfam" id="PF09619">
    <property type="entry name" value="YscW"/>
    <property type="match status" value="1"/>
</dbReference>
<keyword evidence="3" id="KW-0722">Serine protease inhibitor</keyword>
<dbReference type="GO" id="GO:0009611">
    <property type="term" value="P:response to wounding"/>
    <property type="evidence" value="ECO:0007669"/>
    <property type="project" value="InterPro"/>
</dbReference>
<evidence type="ECO:0000256" key="3">
    <source>
        <dbReference type="ARBA" id="ARBA00022900"/>
    </source>
</evidence>
<feature type="signal peptide" evidence="4">
    <location>
        <begin position="1"/>
        <end position="16"/>
    </location>
</feature>
<keyword evidence="7" id="KW-1185">Reference proteome</keyword>
<dbReference type="EMBL" id="CAJNOR010002473">
    <property type="protein sequence ID" value="CAF1299362.1"/>
    <property type="molecule type" value="Genomic_DNA"/>
</dbReference>
<keyword evidence="2" id="KW-0646">Protease inhibitor</keyword>
<evidence type="ECO:0000313" key="5">
    <source>
        <dbReference type="EMBL" id="CAF0723501.1"/>
    </source>
</evidence>